<dbReference type="InterPro" id="IPR050980">
    <property type="entry name" value="2C_sensor_his_kinase"/>
</dbReference>
<feature type="domain" description="Histidine kinase" evidence="24">
    <location>
        <begin position="227"/>
        <end position="426"/>
    </location>
</feature>
<dbReference type="RefSeq" id="WP_123914775.1">
    <property type="nucleotide sequence ID" value="NZ_RKRA01000001.1"/>
</dbReference>
<dbReference type="InterPro" id="IPR004358">
    <property type="entry name" value="Sig_transdc_His_kin-like_C"/>
</dbReference>
<evidence type="ECO:0000256" key="22">
    <source>
        <dbReference type="ARBA" id="ARBA00041776"/>
    </source>
</evidence>
<keyword evidence="6" id="KW-1003">Cell membrane</keyword>
<keyword evidence="12" id="KW-0378">Hydrolase</keyword>
<dbReference type="InterPro" id="IPR003594">
    <property type="entry name" value="HATPase_dom"/>
</dbReference>
<feature type="transmembrane region" description="Helical" evidence="23">
    <location>
        <begin position="141"/>
        <end position="162"/>
    </location>
</feature>
<evidence type="ECO:0000256" key="5">
    <source>
        <dbReference type="ARBA" id="ARBA00012438"/>
    </source>
</evidence>
<dbReference type="SMART" id="SM00387">
    <property type="entry name" value="HATPase_c"/>
    <property type="match status" value="1"/>
</dbReference>
<sequence>MRRLLLLYGLAMTTAVLVAFLVPLGLLARSLAQERALDAGREDAQGVAVFAGGVAADAARLEAAVLDVNTGPRTTTVFRPDGSLVGPAAAVTTAVEVAAGGRALTARTDGGVEVLLPVGGADGVSVVRTFVPDGELTAGVAQAWLVLTGVGAVVLAATAIAADRIAARLSRSVLDLATVAGRLGAGDLTARVEPSGPREVVAVGHVLNGLGARVSALLADERELVADLSHRLRTPITALRLDTELLTDPAEREQVTGHVDQLVAGLDAVLWAARHPAHEGATGRCDAAGVVRERGTFWEVLASEQGRALTVETAGPAEVAVNADELGAALDVLIDNVFSHTPDGTAFRLAVERDAGASGAARVVVEDEGPGFVDLRLAERGRSGAGSTGLGLDVARRTAERAGGRLVLGNGAAGGARIVLELPTLREP</sequence>
<dbReference type="AlphaFoldDB" id="A0A3N4Z3C4"/>
<dbReference type="InterPro" id="IPR005467">
    <property type="entry name" value="His_kinase_dom"/>
</dbReference>
<evidence type="ECO:0000256" key="10">
    <source>
        <dbReference type="ARBA" id="ARBA00022741"/>
    </source>
</evidence>
<evidence type="ECO:0000256" key="1">
    <source>
        <dbReference type="ARBA" id="ARBA00000085"/>
    </source>
</evidence>
<keyword evidence="11 26" id="KW-0418">Kinase</keyword>
<keyword evidence="20" id="KW-0464">Manganese</keyword>
<reference evidence="26 27" key="1">
    <citation type="submission" date="2018-11" db="EMBL/GenBank/DDBJ databases">
        <title>Sequencing the genomes of 1000 actinobacteria strains.</title>
        <authorList>
            <person name="Klenk H.-P."/>
        </authorList>
    </citation>
    <scope>NUCLEOTIDE SEQUENCE [LARGE SCALE GENOMIC DNA]</scope>
    <source>
        <strain evidence="26 27">DSM 14418</strain>
    </source>
</reference>
<evidence type="ECO:0000256" key="19">
    <source>
        <dbReference type="ARBA" id="ARBA00023026"/>
    </source>
</evidence>
<evidence type="ECO:0000256" key="20">
    <source>
        <dbReference type="ARBA" id="ARBA00023211"/>
    </source>
</evidence>
<dbReference type="Proteomes" id="UP000280726">
    <property type="component" value="Unassembled WGS sequence"/>
</dbReference>
<keyword evidence="15" id="KW-0904">Protein phosphatase</keyword>
<dbReference type="EC" id="2.7.13.3" evidence="5"/>
<evidence type="ECO:0000256" key="12">
    <source>
        <dbReference type="ARBA" id="ARBA00022801"/>
    </source>
</evidence>
<evidence type="ECO:0000256" key="21">
    <source>
        <dbReference type="ARBA" id="ARBA00040454"/>
    </source>
</evidence>
<evidence type="ECO:0000256" key="3">
    <source>
        <dbReference type="ARBA" id="ARBA00001946"/>
    </source>
</evidence>
<evidence type="ECO:0000256" key="16">
    <source>
        <dbReference type="ARBA" id="ARBA00022989"/>
    </source>
</evidence>
<dbReference type="GO" id="GO:0004721">
    <property type="term" value="F:phosphoprotein phosphatase activity"/>
    <property type="evidence" value="ECO:0007669"/>
    <property type="project" value="UniProtKB-KW"/>
</dbReference>
<organism evidence="26 27">
    <name type="scientific">Georgenia muralis</name>
    <dbReference type="NCBI Taxonomy" id="154117"/>
    <lineage>
        <taxon>Bacteria</taxon>
        <taxon>Bacillati</taxon>
        <taxon>Actinomycetota</taxon>
        <taxon>Actinomycetes</taxon>
        <taxon>Micrococcales</taxon>
        <taxon>Bogoriellaceae</taxon>
        <taxon>Georgenia</taxon>
    </lineage>
</organism>
<evidence type="ECO:0000259" key="25">
    <source>
        <dbReference type="PROSITE" id="PS50885"/>
    </source>
</evidence>
<comment type="subcellular location">
    <subcellularLocation>
        <location evidence="4">Cell membrane</location>
        <topology evidence="4">Multi-pass membrane protein</topology>
    </subcellularLocation>
</comment>
<keyword evidence="19" id="KW-0843">Virulence</keyword>
<dbReference type="InterPro" id="IPR036097">
    <property type="entry name" value="HisK_dim/P_sf"/>
</dbReference>
<name>A0A3N4Z3C4_9MICO</name>
<comment type="catalytic activity">
    <reaction evidence="1">
        <text>ATP + protein L-histidine = ADP + protein N-phospho-L-histidine.</text>
        <dbReference type="EC" id="2.7.13.3"/>
    </reaction>
</comment>
<keyword evidence="10" id="KW-0547">Nucleotide-binding</keyword>
<evidence type="ECO:0000256" key="6">
    <source>
        <dbReference type="ARBA" id="ARBA00022475"/>
    </source>
</evidence>
<dbReference type="GO" id="GO:0000155">
    <property type="term" value="F:phosphorelay sensor kinase activity"/>
    <property type="evidence" value="ECO:0007669"/>
    <property type="project" value="InterPro"/>
</dbReference>
<keyword evidence="16 23" id="KW-1133">Transmembrane helix</keyword>
<dbReference type="SUPFAM" id="SSF47384">
    <property type="entry name" value="Homodimeric domain of signal transducing histidine kinase"/>
    <property type="match status" value="1"/>
</dbReference>
<dbReference type="InterPro" id="IPR036890">
    <property type="entry name" value="HATPase_C_sf"/>
</dbReference>
<dbReference type="Gene3D" id="3.30.565.10">
    <property type="entry name" value="Histidine kinase-like ATPase, C-terminal domain"/>
    <property type="match status" value="1"/>
</dbReference>
<keyword evidence="18" id="KW-0346">Stress response</keyword>
<dbReference type="PANTHER" id="PTHR44936:SF9">
    <property type="entry name" value="SENSOR PROTEIN CREC"/>
    <property type="match status" value="1"/>
</dbReference>
<dbReference type="OrthoDB" id="3206505at2"/>
<comment type="caution">
    <text evidence="26">The sequence shown here is derived from an EMBL/GenBank/DDBJ whole genome shotgun (WGS) entry which is preliminary data.</text>
</comment>
<accession>A0A3N4Z3C4</accession>
<keyword evidence="27" id="KW-1185">Reference proteome</keyword>
<dbReference type="Pfam" id="PF00672">
    <property type="entry name" value="HAMP"/>
    <property type="match status" value="1"/>
</dbReference>
<dbReference type="CDD" id="cd00082">
    <property type="entry name" value="HisKA"/>
    <property type="match status" value="1"/>
</dbReference>
<evidence type="ECO:0000256" key="13">
    <source>
        <dbReference type="ARBA" id="ARBA00022840"/>
    </source>
</evidence>
<keyword evidence="14" id="KW-0460">Magnesium</keyword>
<dbReference type="PROSITE" id="PS50885">
    <property type="entry name" value="HAMP"/>
    <property type="match status" value="1"/>
</dbReference>
<evidence type="ECO:0000256" key="9">
    <source>
        <dbReference type="ARBA" id="ARBA00022692"/>
    </source>
</evidence>
<evidence type="ECO:0000256" key="14">
    <source>
        <dbReference type="ARBA" id="ARBA00022842"/>
    </source>
</evidence>
<dbReference type="PANTHER" id="PTHR44936">
    <property type="entry name" value="SENSOR PROTEIN CREC"/>
    <property type="match status" value="1"/>
</dbReference>
<comment type="cofactor">
    <cofactor evidence="2">
        <name>Mn(2+)</name>
        <dbReference type="ChEBI" id="CHEBI:29035"/>
    </cofactor>
</comment>
<evidence type="ECO:0000256" key="15">
    <source>
        <dbReference type="ARBA" id="ARBA00022912"/>
    </source>
</evidence>
<dbReference type="Gene3D" id="6.10.340.10">
    <property type="match status" value="1"/>
</dbReference>
<keyword evidence="13" id="KW-0067">ATP-binding</keyword>
<keyword evidence="8" id="KW-0808">Transferase</keyword>
<dbReference type="PROSITE" id="PS50109">
    <property type="entry name" value="HIS_KIN"/>
    <property type="match status" value="1"/>
</dbReference>
<evidence type="ECO:0000256" key="23">
    <source>
        <dbReference type="SAM" id="Phobius"/>
    </source>
</evidence>
<evidence type="ECO:0000256" key="7">
    <source>
        <dbReference type="ARBA" id="ARBA00022553"/>
    </source>
</evidence>
<feature type="domain" description="HAMP" evidence="25">
    <location>
        <begin position="167"/>
        <end position="219"/>
    </location>
</feature>
<dbReference type="GO" id="GO:0005524">
    <property type="term" value="F:ATP binding"/>
    <property type="evidence" value="ECO:0007669"/>
    <property type="project" value="UniProtKB-KW"/>
</dbReference>
<dbReference type="SMART" id="SM00304">
    <property type="entry name" value="HAMP"/>
    <property type="match status" value="1"/>
</dbReference>
<gene>
    <name evidence="26" type="ORF">EDD32_0782</name>
</gene>
<dbReference type="Pfam" id="PF02518">
    <property type="entry name" value="HATPase_c"/>
    <property type="match status" value="1"/>
</dbReference>
<keyword evidence="17" id="KW-0902">Two-component regulatory system</keyword>
<dbReference type="SUPFAM" id="SSF55874">
    <property type="entry name" value="ATPase domain of HSP90 chaperone/DNA topoisomerase II/histidine kinase"/>
    <property type="match status" value="1"/>
</dbReference>
<proteinExistence type="predicted"/>
<evidence type="ECO:0000256" key="17">
    <source>
        <dbReference type="ARBA" id="ARBA00023012"/>
    </source>
</evidence>
<evidence type="ECO:0000313" key="26">
    <source>
        <dbReference type="EMBL" id="RPF26344.1"/>
    </source>
</evidence>
<comment type="cofactor">
    <cofactor evidence="3">
        <name>Mg(2+)</name>
        <dbReference type="ChEBI" id="CHEBI:18420"/>
    </cofactor>
</comment>
<keyword evidence="23" id="KW-0472">Membrane</keyword>
<dbReference type="InterPro" id="IPR003661">
    <property type="entry name" value="HisK_dim/P_dom"/>
</dbReference>
<evidence type="ECO:0000256" key="4">
    <source>
        <dbReference type="ARBA" id="ARBA00004651"/>
    </source>
</evidence>
<dbReference type="PRINTS" id="PR00344">
    <property type="entry name" value="BCTRLSENSOR"/>
</dbReference>
<evidence type="ECO:0000256" key="11">
    <source>
        <dbReference type="ARBA" id="ARBA00022777"/>
    </source>
</evidence>
<dbReference type="EMBL" id="RKRA01000001">
    <property type="protein sequence ID" value="RPF26344.1"/>
    <property type="molecule type" value="Genomic_DNA"/>
</dbReference>
<evidence type="ECO:0000313" key="27">
    <source>
        <dbReference type="Proteomes" id="UP000280726"/>
    </source>
</evidence>
<evidence type="ECO:0000256" key="18">
    <source>
        <dbReference type="ARBA" id="ARBA00023016"/>
    </source>
</evidence>
<protein>
    <recommendedName>
        <fullName evidence="21">Signal transduction histidine-protein kinase/phosphatase MprB</fullName>
        <ecNumber evidence="5">2.7.13.3</ecNumber>
    </recommendedName>
    <alternativeName>
        <fullName evidence="22">Mycobacterial persistence regulator B</fullName>
    </alternativeName>
</protein>
<dbReference type="GO" id="GO:0005886">
    <property type="term" value="C:plasma membrane"/>
    <property type="evidence" value="ECO:0007669"/>
    <property type="project" value="UniProtKB-SubCell"/>
</dbReference>
<keyword evidence="7" id="KW-0597">Phosphoprotein</keyword>
<evidence type="ECO:0000256" key="2">
    <source>
        <dbReference type="ARBA" id="ARBA00001936"/>
    </source>
</evidence>
<dbReference type="Gene3D" id="1.10.287.130">
    <property type="match status" value="1"/>
</dbReference>
<dbReference type="InterPro" id="IPR003660">
    <property type="entry name" value="HAMP_dom"/>
</dbReference>
<evidence type="ECO:0000259" key="24">
    <source>
        <dbReference type="PROSITE" id="PS50109"/>
    </source>
</evidence>
<keyword evidence="9 23" id="KW-0812">Transmembrane</keyword>
<dbReference type="Pfam" id="PF00512">
    <property type="entry name" value="HisKA"/>
    <property type="match status" value="1"/>
</dbReference>
<evidence type="ECO:0000256" key="8">
    <source>
        <dbReference type="ARBA" id="ARBA00022679"/>
    </source>
</evidence>